<dbReference type="FunFam" id="3.80.10.10:FF:000041">
    <property type="entry name" value="LRR receptor-like serine/threonine-protein kinase ERECTA"/>
    <property type="match status" value="1"/>
</dbReference>
<dbReference type="Pfam" id="PF08263">
    <property type="entry name" value="LRRNT_2"/>
    <property type="match status" value="1"/>
</dbReference>
<proteinExistence type="predicted"/>
<name>A0AB40AFV4_DIOCR</name>
<keyword evidence="5" id="KW-0325">Glycoprotein</keyword>
<evidence type="ECO:0000256" key="4">
    <source>
        <dbReference type="ARBA" id="ARBA00022737"/>
    </source>
</evidence>
<keyword evidence="4" id="KW-0677">Repeat</keyword>
<dbReference type="Pfam" id="PF00560">
    <property type="entry name" value="LRR_1"/>
    <property type="match status" value="2"/>
</dbReference>
<dbReference type="Gene3D" id="2.60.120.430">
    <property type="entry name" value="Galactose-binding lectin"/>
    <property type="match status" value="2"/>
</dbReference>
<feature type="signal peptide" evidence="6">
    <location>
        <begin position="1"/>
        <end position="21"/>
    </location>
</feature>
<dbReference type="SUPFAM" id="SSF52058">
    <property type="entry name" value="L domain-like"/>
    <property type="match status" value="1"/>
</dbReference>
<evidence type="ECO:0000256" key="5">
    <source>
        <dbReference type="ARBA" id="ARBA00023180"/>
    </source>
</evidence>
<feature type="domain" description="Leucine-rich repeat-containing N-terminal plant-type" evidence="7">
    <location>
        <begin position="370"/>
        <end position="397"/>
    </location>
</feature>
<accession>A0AB40AFV4</accession>
<sequence>MSSSILLLLCILTIIPSCLDAAIPPRGYFISCGATKEETVNGIKWIPDEGFIQEGNISKVEDHNVMPILSSLRYFADTSARKFCYVIPVTKGAKYLVRTTYYYGNFDSKNAPPVFDQIIDGTKWSSVDTSANFADGMTSYFEIIVASKGKELSVCLARNAHTVSSPFISALELVQLEDSMYNSTDFSSTCLAQLLAIVSDHDGPILSYPDDPYNRYWESFVDENPVVECQSNISSSDFWNIPPVAAMQRAVTTSRGKQLTVKWPTMSLPETSYYVALYFQDNRNPSPYSWRVFDVSINGDNFYKGLNASSSGVMAYGKQWPLSGQIEITLNPNSNSPVGPLINAGEILQIVPLGGRTLTRDAIAMEHLARSLNNPPSDWSGDPCFPPENSWTGVTCTQGLLGRVLKVNLTNFGISGTISDGIANLTAVKDIWLGGNKLSGQIPNLSSLHHLVSLHLENNELSGHIPSSLGELENLQELYLQNNKFEGGLPDSLKKRSGIEIQTYSGDQ</sequence>
<dbReference type="PANTHER" id="PTHR45631">
    <property type="entry name" value="OS07G0107800 PROTEIN-RELATED"/>
    <property type="match status" value="1"/>
</dbReference>
<protein>
    <submittedName>
        <fullName evidence="10">LOW QUALITY PROTEIN: probable LRR receptor-like serine/threonine-protein kinase At1g67720</fullName>
    </submittedName>
</protein>
<evidence type="ECO:0000313" key="10">
    <source>
        <dbReference type="RefSeq" id="XP_039113767.1"/>
    </source>
</evidence>
<feature type="domain" description="Malectin-like" evidence="8">
    <location>
        <begin position="30"/>
        <end position="349"/>
    </location>
</feature>
<comment type="subcellular location">
    <subcellularLocation>
        <location evidence="1">Membrane</location>
        <topology evidence="1">Single-pass membrane protein</topology>
    </subcellularLocation>
</comment>
<gene>
    <name evidence="10" type="primary">LOC120249334</name>
</gene>
<keyword evidence="3 6" id="KW-0732">Signal</keyword>
<evidence type="ECO:0000256" key="1">
    <source>
        <dbReference type="ARBA" id="ARBA00004167"/>
    </source>
</evidence>
<dbReference type="PANTHER" id="PTHR45631:SF45">
    <property type="entry name" value="LEUCINE-RICH REPEAT (LRR) FAMILY PROTEIN"/>
    <property type="match status" value="1"/>
</dbReference>
<dbReference type="InterPro" id="IPR032675">
    <property type="entry name" value="LRR_dom_sf"/>
</dbReference>
<dbReference type="RefSeq" id="XP_039113767.1">
    <property type="nucleotide sequence ID" value="XM_039257833.1"/>
</dbReference>
<evidence type="ECO:0000259" key="7">
    <source>
        <dbReference type="Pfam" id="PF08263"/>
    </source>
</evidence>
<feature type="chain" id="PRO_5044290702" evidence="6">
    <location>
        <begin position="22"/>
        <end position="508"/>
    </location>
</feature>
<dbReference type="InterPro" id="IPR001611">
    <property type="entry name" value="Leu-rich_rpt"/>
</dbReference>
<evidence type="ECO:0000259" key="8">
    <source>
        <dbReference type="Pfam" id="PF12819"/>
    </source>
</evidence>
<reference evidence="10" key="1">
    <citation type="submission" date="2025-08" db="UniProtKB">
        <authorList>
            <consortium name="RefSeq"/>
        </authorList>
    </citation>
    <scope>IDENTIFICATION</scope>
</reference>
<dbReference type="GO" id="GO:0016020">
    <property type="term" value="C:membrane"/>
    <property type="evidence" value="ECO:0007669"/>
    <property type="project" value="UniProtKB-SubCell"/>
</dbReference>
<dbReference type="Gene3D" id="3.80.10.10">
    <property type="entry name" value="Ribonuclease Inhibitor"/>
    <property type="match status" value="1"/>
</dbReference>
<dbReference type="GeneID" id="120249334"/>
<organism evidence="9 10">
    <name type="scientific">Dioscorea cayennensis subsp. rotundata</name>
    <name type="common">White Guinea yam</name>
    <name type="synonym">Dioscorea rotundata</name>
    <dbReference type="NCBI Taxonomy" id="55577"/>
    <lineage>
        <taxon>Eukaryota</taxon>
        <taxon>Viridiplantae</taxon>
        <taxon>Streptophyta</taxon>
        <taxon>Embryophyta</taxon>
        <taxon>Tracheophyta</taxon>
        <taxon>Spermatophyta</taxon>
        <taxon>Magnoliopsida</taxon>
        <taxon>Liliopsida</taxon>
        <taxon>Dioscoreales</taxon>
        <taxon>Dioscoreaceae</taxon>
        <taxon>Dioscorea</taxon>
    </lineage>
</organism>
<evidence type="ECO:0000313" key="9">
    <source>
        <dbReference type="Proteomes" id="UP001515500"/>
    </source>
</evidence>
<evidence type="ECO:0000256" key="6">
    <source>
        <dbReference type="SAM" id="SignalP"/>
    </source>
</evidence>
<dbReference type="InterPro" id="IPR013210">
    <property type="entry name" value="LRR_N_plant-typ"/>
</dbReference>
<dbReference type="Proteomes" id="UP001515500">
    <property type="component" value="Chromosome 19"/>
</dbReference>
<keyword evidence="9" id="KW-1185">Reference proteome</keyword>
<dbReference type="InterPro" id="IPR024788">
    <property type="entry name" value="Malectin-like_Carb-bd_dom"/>
</dbReference>
<dbReference type="Pfam" id="PF12819">
    <property type="entry name" value="Malectin_like"/>
    <property type="match status" value="1"/>
</dbReference>
<evidence type="ECO:0000256" key="2">
    <source>
        <dbReference type="ARBA" id="ARBA00022614"/>
    </source>
</evidence>
<dbReference type="AlphaFoldDB" id="A0AB40AFV4"/>
<keyword evidence="2" id="KW-0433">Leucine-rich repeat</keyword>
<evidence type="ECO:0000256" key="3">
    <source>
        <dbReference type="ARBA" id="ARBA00022729"/>
    </source>
</evidence>